<dbReference type="InterPro" id="IPR002347">
    <property type="entry name" value="SDR_fam"/>
</dbReference>
<dbReference type="InterPro" id="IPR036291">
    <property type="entry name" value="NAD(P)-bd_dom_sf"/>
</dbReference>
<dbReference type="RefSeq" id="WP_231820523.1">
    <property type="nucleotide sequence ID" value="NZ_CP082781.1"/>
</dbReference>
<gene>
    <name evidence="5" type="ORF">K8F61_02075</name>
</gene>
<proteinExistence type="inferred from homology"/>
<dbReference type="Pfam" id="PF13561">
    <property type="entry name" value="adh_short_C2"/>
    <property type="match status" value="1"/>
</dbReference>
<dbReference type="PRINTS" id="PR00081">
    <property type="entry name" value="GDHRDH"/>
</dbReference>
<keyword evidence="3" id="KW-0520">NAD</keyword>
<dbReference type="SUPFAM" id="SSF51735">
    <property type="entry name" value="NAD(P)-binding Rossmann-fold domains"/>
    <property type="match status" value="1"/>
</dbReference>
<dbReference type="PANTHER" id="PTHR24321:SF8">
    <property type="entry name" value="ESTRADIOL 17-BETA-DEHYDROGENASE 8-RELATED"/>
    <property type="match status" value="1"/>
</dbReference>
<dbReference type="InterPro" id="IPR057326">
    <property type="entry name" value="KR_dom"/>
</dbReference>
<protein>
    <submittedName>
        <fullName evidence="5">SDR family oxidoreductase</fullName>
    </submittedName>
</protein>
<dbReference type="PROSITE" id="PS00061">
    <property type="entry name" value="ADH_SHORT"/>
    <property type="match status" value="1"/>
</dbReference>
<evidence type="ECO:0000256" key="3">
    <source>
        <dbReference type="ARBA" id="ARBA00023027"/>
    </source>
</evidence>
<dbReference type="PRINTS" id="PR00080">
    <property type="entry name" value="SDRFAMILY"/>
</dbReference>
<comment type="similarity">
    <text evidence="1">Belongs to the short-chain dehydrogenases/reductases (SDR) family.</text>
</comment>
<evidence type="ECO:0000256" key="2">
    <source>
        <dbReference type="ARBA" id="ARBA00023002"/>
    </source>
</evidence>
<dbReference type="SMART" id="SM00822">
    <property type="entry name" value="PKS_KR"/>
    <property type="match status" value="1"/>
</dbReference>
<dbReference type="EMBL" id="CP082781">
    <property type="protein sequence ID" value="UGS27022.1"/>
    <property type="molecule type" value="Genomic_DNA"/>
</dbReference>
<evidence type="ECO:0000256" key="1">
    <source>
        <dbReference type="ARBA" id="ARBA00006484"/>
    </source>
</evidence>
<keyword evidence="2" id="KW-0560">Oxidoreductase</keyword>
<feature type="domain" description="Ketoreductase" evidence="4">
    <location>
        <begin position="8"/>
        <end position="189"/>
    </location>
</feature>
<reference evidence="5 6" key="1">
    <citation type="submission" date="2023-01" db="EMBL/GenBank/DDBJ databases">
        <title>Characterization of estradiol degrading bacteria Microbacterium sp. MZT7 and reveal degrading genes through genome analysis.</title>
        <authorList>
            <person name="Hao P."/>
            <person name="Gao Y."/>
        </authorList>
    </citation>
    <scope>NUCLEOTIDE SEQUENCE [LARGE SCALE GENOMIC DNA]</scope>
    <source>
        <strain evidence="5 6">MZT7</strain>
    </source>
</reference>
<dbReference type="NCBIfam" id="NF005559">
    <property type="entry name" value="PRK07231.1"/>
    <property type="match status" value="1"/>
</dbReference>
<accession>A0ABY3RX81</accession>
<evidence type="ECO:0000313" key="5">
    <source>
        <dbReference type="EMBL" id="UGS27022.1"/>
    </source>
</evidence>
<dbReference type="Proteomes" id="UP001199642">
    <property type="component" value="Chromosome"/>
</dbReference>
<name>A0ABY3RX81_9MICO</name>
<sequence>MGRRLEGKVALVTGGASGMGAAHARAIVAEGGRVALADISDEAAADLAAELGPRAISLHLDVTDAAQWKDAVAATESAFGSLNVLVNNAGILTGAPLEETTEQSWDTVMAVNAKSVFLGMRAALPALKRATPASIINISSVAGLEGIAGMHAYTASKFAVRGVTKSAALELAGQGVRVNSVHPGNIRTPMTAAMLTAEDEDTNLLTRAADPAEVSAVVVFLASDESSFATGAEFVIDGGISAGKVYG</sequence>
<evidence type="ECO:0000259" key="4">
    <source>
        <dbReference type="SMART" id="SM00822"/>
    </source>
</evidence>
<keyword evidence="6" id="KW-1185">Reference proteome</keyword>
<dbReference type="Gene3D" id="3.40.50.720">
    <property type="entry name" value="NAD(P)-binding Rossmann-like Domain"/>
    <property type="match status" value="1"/>
</dbReference>
<dbReference type="PANTHER" id="PTHR24321">
    <property type="entry name" value="DEHYDROGENASES, SHORT CHAIN"/>
    <property type="match status" value="1"/>
</dbReference>
<organism evidence="5 6">
    <name type="scientific">Microbacterium resistens</name>
    <dbReference type="NCBI Taxonomy" id="156977"/>
    <lineage>
        <taxon>Bacteria</taxon>
        <taxon>Bacillati</taxon>
        <taxon>Actinomycetota</taxon>
        <taxon>Actinomycetes</taxon>
        <taxon>Micrococcales</taxon>
        <taxon>Microbacteriaceae</taxon>
        <taxon>Microbacterium</taxon>
    </lineage>
</organism>
<dbReference type="InterPro" id="IPR020904">
    <property type="entry name" value="Sc_DH/Rdtase_CS"/>
</dbReference>
<evidence type="ECO:0000313" key="6">
    <source>
        <dbReference type="Proteomes" id="UP001199642"/>
    </source>
</evidence>